<protein>
    <submittedName>
        <fullName evidence="1">CSON014005 protein</fullName>
    </submittedName>
</protein>
<accession>A0A336MDD5</accession>
<organism evidence="1">
    <name type="scientific">Culicoides sonorensis</name>
    <name type="common">Biting midge</name>
    <dbReference type="NCBI Taxonomy" id="179676"/>
    <lineage>
        <taxon>Eukaryota</taxon>
        <taxon>Metazoa</taxon>
        <taxon>Ecdysozoa</taxon>
        <taxon>Arthropoda</taxon>
        <taxon>Hexapoda</taxon>
        <taxon>Insecta</taxon>
        <taxon>Pterygota</taxon>
        <taxon>Neoptera</taxon>
        <taxon>Endopterygota</taxon>
        <taxon>Diptera</taxon>
        <taxon>Nematocera</taxon>
        <taxon>Chironomoidea</taxon>
        <taxon>Ceratopogonidae</taxon>
        <taxon>Ceratopogoninae</taxon>
        <taxon>Culicoides</taxon>
        <taxon>Monoculicoides</taxon>
    </lineage>
</organism>
<dbReference type="AlphaFoldDB" id="A0A336MDD5"/>
<gene>
    <name evidence="1" type="primary">CSON014005</name>
</gene>
<proteinExistence type="predicted"/>
<name>A0A336MDD5_CULSO</name>
<dbReference type="EMBL" id="UFQT01000749">
    <property type="protein sequence ID" value="SSX26919.1"/>
    <property type="molecule type" value="Genomic_DNA"/>
</dbReference>
<reference evidence="1" key="1">
    <citation type="submission" date="2018-07" db="EMBL/GenBank/DDBJ databases">
        <authorList>
            <person name="Quirk P.G."/>
            <person name="Krulwich T.A."/>
        </authorList>
    </citation>
    <scope>NUCLEOTIDE SEQUENCE</scope>
</reference>
<dbReference type="VEuPathDB" id="VectorBase:CSON014005"/>
<evidence type="ECO:0000313" key="1">
    <source>
        <dbReference type="EMBL" id="SSX26919.1"/>
    </source>
</evidence>
<sequence>MGYAIFHLNMMVEHFFTGRVVHYWLSEGHDLIPTLSICSYNHEHYFVRSINRFQYGSSFNRVMLFKNLSNQFSSLRN</sequence>